<protein>
    <submittedName>
        <fullName evidence="1">von Willebrand factor A domain-containing protein 5A-like</fullName>
    </submittedName>
</protein>
<evidence type="ECO:0000313" key="2">
    <source>
        <dbReference type="Proteomes" id="UP001314229"/>
    </source>
</evidence>
<comment type="caution">
    <text evidence="1">The sequence shown here is derived from an EMBL/GenBank/DDBJ whole genome shotgun (WGS) entry which is preliminary data.</text>
</comment>
<gene>
    <name evidence="1" type="ORF">FSCOSCO3_A019973</name>
</gene>
<sequence>MSPNNETVVSHNARSNRNIGQLFSRLLNPHRCSEMIGLMRAISPLNTGAVKVISCSTTQGMTAGCSLAVPAAPRKRRVDHAASRIHDAYQSKRESPSFFPALRLSPPPRRLIPQLLERVRVERLKVILLAPDWRSAPWYAELTPMVVAPPWPIPEI</sequence>
<dbReference type="EMBL" id="CAWUFR010000867">
    <property type="protein sequence ID" value="CAK6981676.1"/>
    <property type="molecule type" value="Genomic_DNA"/>
</dbReference>
<evidence type="ECO:0000313" key="1">
    <source>
        <dbReference type="EMBL" id="CAK6981676.1"/>
    </source>
</evidence>
<reference evidence="1 2" key="1">
    <citation type="submission" date="2024-01" db="EMBL/GenBank/DDBJ databases">
        <authorList>
            <person name="Alioto T."/>
            <person name="Alioto T."/>
            <person name="Gomez Garrido J."/>
        </authorList>
    </citation>
    <scope>NUCLEOTIDE SEQUENCE [LARGE SCALE GENOMIC DNA]</scope>
</reference>
<accession>A0AAV1QGC3</accession>
<proteinExistence type="predicted"/>
<dbReference type="AlphaFoldDB" id="A0AAV1QGC3"/>
<name>A0AAV1QGC3_SCOSC</name>
<organism evidence="1 2">
    <name type="scientific">Scomber scombrus</name>
    <name type="common">Atlantic mackerel</name>
    <name type="synonym">Scomber vernalis</name>
    <dbReference type="NCBI Taxonomy" id="13677"/>
    <lineage>
        <taxon>Eukaryota</taxon>
        <taxon>Metazoa</taxon>
        <taxon>Chordata</taxon>
        <taxon>Craniata</taxon>
        <taxon>Vertebrata</taxon>
        <taxon>Euteleostomi</taxon>
        <taxon>Actinopterygii</taxon>
        <taxon>Neopterygii</taxon>
        <taxon>Teleostei</taxon>
        <taxon>Neoteleostei</taxon>
        <taxon>Acanthomorphata</taxon>
        <taxon>Pelagiaria</taxon>
        <taxon>Scombriformes</taxon>
        <taxon>Scombridae</taxon>
        <taxon>Scomber</taxon>
    </lineage>
</organism>
<dbReference type="Proteomes" id="UP001314229">
    <property type="component" value="Unassembled WGS sequence"/>
</dbReference>
<keyword evidence="2" id="KW-1185">Reference proteome</keyword>